<dbReference type="Pfam" id="PF00135">
    <property type="entry name" value="COesterase"/>
    <property type="match status" value="1"/>
</dbReference>
<protein>
    <recommendedName>
        <fullName evidence="5">Carboxylic ester hydrolase</fullName>
        <ecNumber evidence="5">3.1.1.-</ecNumber>
    </recommendedName>
</protein>
<dbReference type="PANTHER" id="PTHR43142">
    <property type="entry name" value="CARBOXYLIC ESTER HYDROLASE"/>
    <property type="match status" value="1"/>
</dbReference>
<dbReference type="Gene3D" id="3.40.50.1820">
    <property type="entry name" value="alpha/beta hydrolase"/>
    <property type="match status" value="1"/>
</dbReference>
<feature type="domain" description="Carboxylesterase type B" evidence="6">
    <location>
        <begin position="13"/>
        <end position="485"/>
    </location>
</feature>
<comment type="similarity">
    <text evidence="1 5">Belongs to the type-B carboxylesterase/lipase family.</text>
</comment>
<dbReference type="PROSITE" id="PS00941">
    <property type="entry name" value="CARBOXYLESTERASE_B_2"/>
    <property type="match status" value="1"/>
</dbReference>
<keyword evidence="8" id="KW-1185">Reference proteome</keyword>
<dbReference type="PROSITE" id="PS00122">
    <property type="entry name" value="CARBOXYLESTERASE_B_1"/>
    <property type="match status" value="1"/>
</dbReference>
<dbReference type="InterPro" id="IPR019819">
    <property type="entry name" value="Carboxylesterase_B_CS"/>
</dbReference>
<evidence type="ECO:0000256" key="3">
    <source>
        <dbReference type="ARBA" id="ARBA00022801"/>
    </source>
</evidence>
<comment type="caution">
    <text evidence="7">The sequence shown here is derived from an EMBL/GenBank/DDBJ whole genome shotgun (WGS) entry which is preliminary data.</text>
</comment>
<dbReference type="InterPro" id="IPR002018">
    <property type="entry name" value="CarbesteraseB"/>
</dbReference>
<accession>A0ABQ8SYL2</accession>
<dbReference type="Proteomes" id="UP001148838">
    <property type="component" value="Unassembled WGS sequence"/>
</dbReference>
<evidence type="ECO:0000256" key="2">
    <source>
        <dbReference type="ARBA" id="ARBA00022487"/>
    </source>
</evidence>
<evidence type="ECO:0000259" key="6">
    <source>
        <dbReference type="Pfam" id="PF00135"/>
    </source>
</evidence>
<evidence type="ECO:0000256" key="4">
    <source>
        <dbReference type="ARBA" id="ARBA00023180"/>
    </source>
</evidence>
<evidence type="ECO:0000256" key="5">
    <source>
        <dbReference type="RuleBase" id="RU361235"/>
    </source>
</evidence>
<dbReference type="InterPro" id="IPR029058">
    <property type="entry name" value="AB_hydrolase_fold"/>
</dbReference>
<dbReference type="InterPro" id="IPR019826">
    <property type="entry name" value="Carboxylesterase_B_AS"/>
</dbReference>
<keyword evidence="4" id="KW-0325">Glycoprotein</keyword>
<dbReference type="EC" id="3.1.1.-" evidence="5"/>
<name>A0ABQ8SYL2_PERAM</name>
<organism evidence="7 8">
    <name type="scientific">Periplaneta americana</name>
    <name type="common">American cockroach</name>
    <name type="synonym">Blatta americana</name>
    <dbReference type="NCBI Taxonomy" id="6978"/>
    <lineage>
        <taxon>Eukaryota</taxon>
        <taxon>Metazoa</taxon>
        <taxon>Ecdysozoa</taxon>
        <taxon>Arthropoda</taxon>
        <taxon>Hexapoda</taxon>
        <taxon>Insecta</taxon>
        <taxon>Pterygota</taxon>
        <taxon>Neoptera</taxon>
        <taxon>Polyneoptera</taxon>
        <taxon>Dictyoptera</taxon>
        <taxon>Blattodea</taxon>
        <taxon>Blattoidea</taxon>
        <taxon>Blattidae</taxon>
        <taxon>Blattinae</taxon>
        <taxon>Periplaneta</taxon>
    </lineage>
</organism>
<proteinExistence type="inferred from homology"/>
<dbReference type="SUPFAM" id="SSF53474">
    <property type="entry name" value="alpha/beta-Hydrolases"/>
    <property type="match status" value="1"/>
</dbReference>
<sequence>MNEVTEISILAFWQSPQPAEPWSSVRNTTVEGSPCPQFNTLVNKYMGEEDCLFINVYTPKLNASPPLAVMVWVHGGDFVLGAGDRSIYGADFLVDQDIVVVTLNYRLGVLGFLSLQLEDAPGNSGLKDQVLALRWVQQNVAQFGGDPRKVTIFGQSAGAACVHFHLLSPMSRGLFRSAISESGSVLNPWAYQTPEESVELAFLLGAEFGARSKDPHDVLQVLKTAPAIELAYFVYTSYLQPRVAAIIGPTVDSKARSGEVFLPDTPINLISEGKFLKIPYITGINNEEAVMFTQLIRPISWLLRPVEKVLQLALSMYIGVKPSKAKLMAEEVKNKYFNNSRPLALQYMDVITDLLFIDGAYCTATKQEAAPHSAVYSYEFSFNGTANFGKKMADGTEYPGASHADDLGYLFKIGGWKVDLIPGTPEYLTSQRIVKLWTNFAKTGSPTPERDELLQNITWKPVTGKSFPYLNIDTNLTIRYNLNEGRPIWWEQLYKKYVPQHTPCWPFYFRVSLK</sequence>
<keyword evidence="3 5" id="KW-0378">Hydrolase</keyword>
<evidence type="ECO:0000256" key="1">
    <source>
        <dbReference type="ARBA" id="ARBA00005964"/>
    </source>
</evidence>
<reference evidence="7 8" key="1">
    <citation type="journal article" date="2022" name="Allergy">
        <title>Genome assembly and annotation of Periplaneta americana reveal a comprehensive cockroach allergen profile.</title>
        <authorList>
            <person name="Wang L."/>
            <person name="Xiong Q."/>
            <person name="Saelim N."/>
            <person name="Wang L."/>
            <person name="Nong W."/>
            <person name="Wan A.T."/>
            <person name="Shi M."/>
            <person name="Liu X."/>
            <person name="Cao Q."/>
            <person name="Hui J.H.L."/>
            <person name="Sookrung N."/>
            <person name="Leung T.F."/>
            <person name="Tungtrongchitr A."/>
            <person name="Tsui S.K.W."/>
        </authorList>
    </citation>
    <scope>NUCLEOTIDE SEQUENCE [LARGE SCALE GENOMIC DNA]</scope>
    <source>
        <strain evidence="7">PWHHKU_190912</strain>
    </source>
</reference>
<evidence type="ECO:0000313" key="8">
    <source>
        <dbReference type="Proteomes" id="UP001148838"/>
    </source>
</evidence>
<evidence type="ECO:0000313" key="7">
    <source>
        <dbReference type="EMBL" id="KAJ4438858.1"/>
    </source>
</evidence>
<gene>
    <name evidence="7" type="ORF">ANN_14811</name>
</gene>
<dbReference type="PANTHER" id="PTHR43142:SF1">
    <property type="entry name" value="CARBOXYLIC ESTER HYDROLASE"/>
    <property type="match status" value="1"/>
</dbReference>
<dbReference type="EMBL" id="JAJSOF020000019">
    <property type="protein sequence ID" value="KAJ4438858.1"/>
    <property type="molecule type" value="Genomic_DNA"/>
</dbReference>
<keyword evidence="2" id="KW-0719">Serine esterase</keyword>